<dbReference type="Gene3D" id="3.30.420.40">
    <property type="match status" value="2"/>
</dbReference>
<dbReference type="Pfam" id="PF00370">
    <property type="entry name" value="FGGY_N"/>
    <property type="match status" value="1"/>
</dbReference>
<evidence type="ECO:0000313" key="7">
    <source>
        <dbReference type="Proteomes" id="UP000250796"/>
    </source>
</evidence>
<dbReference type="AlphaFoldDB" id="A0A7Z7LFM2"/>
<dbReference type="Pfam" id="PF02782">
    <property type="entry name" value="FGGY_C"/>
    <property type="match status" value="1"/>
</dbReference>
<keyword evidence="2" id="KW-0808">Transferase</keyword>
<dbReference type="GO" id="GO:0005975">
    <property type="term" value="P:carbohydrate metabolic process"/>
    <property type="evidence" value="ECO:0007669"/>
    <property type="project" value="InterPro"/>
</dbReference>
<evidence type="ECO:0000256" key="3">
    <source>
        <dbReference type="ARBA" id="ARBA00022777"/>
    </source>
</evidence>
<sequence>MYLGVDMGTSSIKATLLDERGAIVERSRVESTVISPEEGFFEVEAEKNWWLGFRKVLGSICRDIDVKRIEALCISSVCGTFVPVDNELKPLYNAILYGIDTRATNQIERLNRFFGNEYLKNHLGGEFTTHSVIPKILWLKENRPETYEKTFRFVESNNFVSGRLTGKTTWDFPTAAGTRLLDFESRDLPKEIIRKAGLDENKFPRLSWPLSIIGRVDASSSEETGLSNGIPVVTGACDINGEAMACGGINPGDLVVVFGSTTSMLLTTGELHLLDGFTPGASILEGTYRLGAATSSGGRFVGWIKELLHSEIGGDRDEGPTGIIILPYIDGARAPYDNPSARGVIFGLQKTDDRNKLFKASLESLGYEIDLLLRRLKTVSHVPNKIHVLGGMTASRLLLQIVANITGRELYVYRDIDASYGDAIMAMTAYHAYSDITELDSIKEQRNNSTKIVPDQELHSKYRVLSQKYEALYSSIKDIF</sequence>
<dbReference type="SUPFAM" id="SSF53067">
    <property type="entry name" value="Actin-like ATPase domain"/>
    <property type="match status" value="2"/>
</dbReference>
<dbReference type="PIRSF" id="PIRSF000538">
    <property type="entry name" value="GlpK"/>
    <property type="match status" value="1"/>
</dbReference>
<dbReference type="GO" id="GO:0016301">
    <property type="term" value="F:kinase activity"/>
    <property type="evidence" value="ECO:0007669"/>
    <property type="project" value="UniProtKB-KW"/>
</dbReference>
<evidence type="ECO:0000313" key="6">
    <source>
        <dbReference type="EMBL" id="SSC12824.1"/>
    </source>
</evidence>
<feature type="domain" description="Carbohydrate kinase FGGY C-terminal" evidence="5">
    <location>
        <begin position="268"/>
        <end position="429"/>
    </location>
</feature>
<dbReference type="InterPro" id="IPR043129">
    <property type="entry name" value="ATPase_NBD"/>
</dbReference>
<gene>
    <name evidence="6" type="ORF">MESINF_1380</name>
</gene>
<keyword evidence="7" id="KW-1185">Reference proteome</keyword>
<dbReference type="InterPro" id="IPR018484">
    <property type="entry name" value="FGGY_N"/>
</dbReference>
<proteinExistence type="inferred from homology"/>
<evidence type="ECO:0000256" key="2">
    <source>
        <dbReference type="ARBA" id="ARBA00022679"/>
    </source>
</evidence>
<name>A0A7Z7LFM2_9BACT</name>
<evidence type="ECO:0000256" key="1">
    <source>
        <dbReference type="ARBA" id="ARBA00009156"/>
    </source>
</evidence>
<evidence type="ECO:0000259" key="4">
    <source>
        <dbReference type="Pfam" id="PF00370"/>
    </source>
</evidence>
<dbReference type="Proteomes" id="UP000250796">
    <property type="component" value="Chromosome MESINF"/>
</dbReference>
<dbReference type="InterPro" id="IPR050406">
    <property type="entry name" value="FGGY_Carb_Kinase"/>
</dbReference>
<comment type="similarity">
    <text evidence="1">Belongs to the FGGY kinase family.</text>
</comment>
<evidence type="ECO:0000259" key="5">
    <source>
        <dbReference type="Pfam" id="PF02782"/>
    </source>
</evidence>
<dbReference type="RefSeq" id="WP_169699054.1">
    <property type="nucleotide sequence ID" value="NZ_LS974202.1"/>
</dbReference>
<dbReference type="EMBL" id="LS974202">
    <property type="protein sequence ID" value="SSC12824.1"/>
    <property type="molecule type" value="Genomic_DNA"/>
</dbReference>
<keyword evidence="3 6" id="KW-0418">Kinase</keyword>
<dbReference type="PANTHER" id="PTHR43095">
    <property type="entry name" value="SUGAR KINASE"/>
    <property type="match status" value="1"/>
</dbReference>
<organism evidence="6 7">
    <name type="scientific">Mesotoga infera</name>
    <dbReference type="NCBI Taxonomy" id="1236046"/>
    <lineage>
        <taxon>Bacteria</taxon>
        <taxon>Thermotogati</taxon>
        <taxon>Thermotogota</taxon>
        <taxon>Thermotogae</taxon>
        <taxon>Kosmotogales</taxon>
        <taxon>Kosmotogaceae</taxon>
        <taxon>Mesotoga</taxon>
    </lineage>
</organism>
<dbReference type="InterPro" id="IPR018485">
    <property type="entry name" value="FGGY_C"/>
</dbReference>
<feature type="domain" description="Carbohydrate kinase FGGY N-terminal" evidence="4">
    <location>
        <begin position="1"/>
        <end position="239"/>
    </location>
</feature>
<accession>A0A7Z7LFM2</accession>
<reference evidence="6 7" key="1">
    <citation type="submission" date="2017-01" db="EMBL/GenBank/DDBJ databases">
        <authorList>
            <person name="Erauso G."/>
        </authorList>
    </citation>
    <scope>NUCLEOTIDE SEQUENCE [LARGE SCALE GENOMIC DNA]</scope>
    <source>
        <strain evidence="6">MESINF1</strain>
    </source>
</reference>
<protein>
    <submittedName>
        <fullName evidence="6">Putative Carbohydrate kinase, FGGY family protein</fullName>
    </submittedName>
</protein>
<dbReference type="InterPro" id="IPR000577">
    <property type="entry name" value="Carb_kinase_FGGY"/>
</dbReference>
<dbReference type="KEGG" id="minf:MESINF_1380"/>